<feature type="domain" description="DUF4283" evidence="1">
    <location>
        <begin position="32"/>
        <end position="82"/>
    </location>
</feature>
<dbReference type="EMBL" id="JAIQCV010000003">
    <property type="protein sequence ID" value="KAH1113721.1"/>
    <property type="molecule type" value="Genomic_DNA"/>
</dbReference>
<comment type="caution">
    <text evidence="2">The sequence shown here is derived from an EMBL/GenBank/DDBJ whole genome shotgun (WGS) entry which is preliminary data.</text>
</comment>
<dbReference type="Pfam" id="PF14111">
    <property type="entry name" value="DUF4283"/>
    <property type="match status" value="1"/>
</dbReference>
<evidence type="ECO:0000259" key="1">
    <source>
        <dbReference type="Pfam" id="PF14111"/>
    </source>
</evidence>
<keyword evidence="3" id="KW-1185">Reference proteome</keyword>
<dbReference type="AlphaFoldDB" id="A0A9D3W628"/>
<dbReference type="Proteomes" id="UP000828251">
    <property type="component" value="Unassembled WGS sequence"/>
</dbReference>
<sequence length="195" mass="21940">MEEGIAALTIAEGEEEPWKINTGDEGTPISVEYSLVGCFLTASVINFQSMRNTFVNLRHPIGGVTLLDLEEKRFLFKFDYEEGNDPKKLQLFFVNFWVQVHDLPNGLTSVQMVTQFGNFVGRFVSYNAKAGSKGFIRILVAIDAPSAVEEEKEDFAGLKVSGICLVSLLETYASLFLMWEIRPCRKFLSCTCNTW</sequence>
<dbReference type="InterPro" id="IPR025558">
    <property type="entry name" value="DUF4283"/>
</dbReference>
<evidence type="ECO:0000313" key="3">
    <source>
        <dbReference type="Proteomes" id="UP000828251"/>
    </source>
</evidence>
<accession>A0A9D3W628</accession>
<organism evidence="2 3">
    <name type="scientific">Gossypium stocksii</name>
    <dbReference type="NCBI Taxonomy" id="47602"/>
    <lineage>
        <taxon>Eukaryota</taxon>
        <taxon>Viridiplantae</taxon>
        <taxon>Streptophyta</taxon>
        <taxon>Embryophyta</taxon>
        <taxon>Tracheophyta</taxon>
        <taxon>Spermatophyta</taxon>
        <taxon>Magnoliopsida</taxon>
        <taxon>eudicotyledons</taxon>
        <taxon>Gunneridae</taxon>
        <taxon>Pentapetalae</taxon>
        <taxon>rosids</taxon>
        <taxon>malvids</taxon>
        <taxon>Malvales</taxon>
        <taxon>Malvaceae</taxon>
        <taxon>Malvoideae</taxon>
        <taxon>Gossypium</taxon>
    </lineage>
</organism>
<name>A0A9D3W628_9ROSI</name>
<proteinExistence type="predicted"/>
<gene>
    <name evidence="2" type="ORF">J1N35_007099</name>
</gene>
<dbReference type="OrthoDB" id="989295at2759"/>
<reference evidence="2 3" key="1">
    <citation type="journal article" date="2021" name="Plant Biotechnol. J.">
        <title>Multi-omics assisted identification of the key and species-specific regulatory components of drought-tolerant mechanisms in Gossypium stocksii.</title>
        <authorList>
            <person name="Yu D."/>
            <person name="Ke L."/>
            <person name="Zhang D."/>
            <person name="Wu Y."/>
            <person name="Sun Y."/>
            <person name="Mei J."/>
            <person name="Sun J."/>
            <person name="Sun Y."/>
        </authorList>
    </citation>
    <scope>NUCLEOTIDE SEQUENCE [LARGE SCALE GENOMIC DNA]</scope>
    <source>
        <strain evidence="3">cv. E1</strain>
        <tissue evidence="2">Leaf</tissue>
    </source>
</reference>
<protein>
    <recommendedName>
        <fullName evidence="1">DUF4283 domain-containing protein</fullName>
    </recommendedName>
</protein>
<evidence type="ECO:0000313" key="2">
    <source>
        <dbReference type="EMBL" id="KAH1113721.1"/>
    </source>
</evidence>